<protein>
    <submittedName>
        <fullName evidence="1">Structural protein</fullName>
    </submittedName>
</protein>
<name>R9ZY62_9VIRU</name>
<dbReference type="RefSeq" id="YP_008241492.1">
    <property type="nucleotide sequence ID" value="NC_021797.1"/>
</dbReference>
<dbReference type="OrthoDB" id="30166at10239"/>
<evidence type="ECO:0000313" key="2">
    <source>
        <dbReference type="Proteomes" id="UP000014733"/>
    </source>
</evidence>
<dbReference type="GeneID" id="16880833"/>
<accession>R9ZY62</accession>
<gene>
    <name evidence="1" type="ORF">Phi12:2_pg10</name>
</gene>
<reference evidence="2" key="2">
    <citation type="submission" date="2013-03" db="EMBL/GenBank/DDBJ databases">
        <title>The Cellulophaga phages: a novel, diverse, and globally ubiquitous model system.</title>
        <authorList>
            <person name="Holmfeldt K."/>
            <person name="Solonenko N."/>
            <person name="Shah M."/>
            <person name="Corrier K."/>
            <person name="Riemann L."/>
            <person name="VerBerkmoes N.C."/>
            <person name="Sullivan M.B."/>
        </authorList>
    </citation>
    <scope>NUCLEOTIDE SEQUENCE [LARGE SCALE GENOMIC DNA]</scope>
</reference>
<sequence length="222" mass="25754">MVVGYFIGVNRDFKLIEIPVLFENEIFITKEFFEDVLLFDLFINQQRYFYRGFNAAETHAFNNTLSVELIQERYFRAQGEKLEFNMEQIFRLSCCDFKNRTPSRSELALPDYDPRFTFNVVNGPNASYPLHNFAYGLYDTGGQFIPTIIEDFKAETNTVVWSYRLSDVIGKEIAFIAFDPNGSNVFTLEVDGVQYAQEGYIYVFGSQSEDIVKTVIINQTLQ</sequence>
<evidence type="ECO:0000313" key="1">
    <source>
        <dbReference type="EMBL" id="AGO47287.1"/>
    </source>
</evidence>
<proteinExistence type="predicted"/>
<organism evidence="1 2">
    <name type="scientific">Cellulophaga phage phi12:2</name>
    <dbReference type="NCBI Taxonomy" id="1327969"/>
    <lineage>
        <taxon>Viruses</taxon>
        <taxon>Viruses incertae sedis</taxon>
        <taxon>Obscuriviridae</taxon>
        <taxon>Cebaduodecimvirus</taxon>
        <taxon>Cebaduodecimvirus phi12duo</taxon>
    </lineage>
</organism>
<dbReference type="KEGG" id="vg:16880833"/>
<dbReference type="EMBL" id="KC821606">
    <property type="protein sequence ID" value="AGO47287.1"/>
    <property type="molecule type" value="Genomic_DNA"/>
</dbReference>
<keyword evidence="2" id="KW-1185">Reference proteome</keyword>
<reference evidence="1 2" key="1">
    <citation type="journal article" date="2013" name="Proc. Natl. Acad. Sci. U.S.A.">
        <title>Twelve previously unknown phage genera are ubiquitous in global oceans.</title>
        <authorList>
            <person name="Holmfeldt K."/>
            <person name="Solonenko N."/>
            <person name="Shah M."/>
            <person name="Corrier K."/>
            <person name="Riemann L."/>
            <person name="Verberkmoes N.C."/>
            <person name="Sullivan M.B."/>
        </authorList>
    </citation>
    <scope>NUCLEOTIDE SEQUENCE [LARGE SCALE GENOMIC DNA]</scope>
    <source>
        <strain evidence="1">Phi12:2</strain>
    </source>
</reference>
<dbReference type="Proteomes" id="UP000014733">
    <property type="component" value="Segment"/>
</dbReference>